<gene>
    <name evidence="3" type="ORF">N657DRAFT_5491</name>
</gene>
<proteinExistence type="predicted"/>
<keyword evidence="2" id="KW-0472">Membrane</keyword>
<organism evidence="3 4">
    <name type="scientific">Parathielavia appendiculata</name>
    <dbReference type="NCBI Taxonomy" id="2587402"/>
    <lineage>
        <taxon>Eukaryota</taxon>
        <taxon>Fungi</taxon>
        <taxon>Dikarya</taxon>
        <taxon>Ascomycota</taxon>
        <taxon>Pezizomycotina</taxon>
        <taxon>Sordariomycetes</taxon>
        <taxon>Sordariomycetidae</taxon>
        <taxon>Sordariales</taxon>
        <taxon>Chaetomiaceae</taxon>
        <taxon>Parathielavia</taxon>
    </lineage>
</organism>
<evidence type="ECO:0000313" key="4">
    <source>
        <dbReference type="Proteomes" id="UP001302602"/>
    </source>
</evidence>
<reference evidence="3" key="2">
    <citation type="submission" date="2023-05" db="EMBL/GenBank/DDBJ databases">
        <authorList>
            <consortium name="Lawrence Berkeley National Laboratory"/>
            <person name="Steindorff A."/>
            <person name="Hensen N."/>
            <person name="Bonometti L."/>
            <person name="Westerberg I."/>
            <person name="Brannstrom I.O."/>
            <person name="Guillou S."/>
            <person name="Cros-Aarteil S."/>
            <person name="Calhoun S."/>
            <person name="Haridas S."/>
            <person name="Kuo A."/>
            <person name="Mondo S."/>
            <person name="Pangilinan J."/>
            <person name="Riley R."/>
            <person name="Labutti K."/>
            <person name="Andreopoulos B."/>
            <person name="Lipzen A."/>
            <person name="Chen C."/>
            <person name="Yanf M."/>
            <person name="Daum C."/>
            <person name="Ng V."/>
            <person name="Clum A."/>
            <person name="Ohm R."/>
            <person name="Martin F."/>
            <person name="Silar P."/>
            <person name="Natvig D."/>
            <person name="Lalanne C."/>
            <person name="Gautier V."/>
            <person name="Ament-Velasquez S.L."/>
            <person name="Kruys A."/>
            <person name="Hutchinson M.I."/>
            <person name="Powell A.J."/>
            <person name="Barry K."/>
            <person name="Miller A.N."/>
            <person name="Grigoriev I.V."/>
            <person name="Debuchy R."/>
            <person name="Gladieux P."/>
            <person name="Thoren M.H."/>
            <person name="Johannesson H."/>
        </authorList>
    </citation>
    <scope>NUCLEOTIDE SEQUENCE</scope>
    <source>
        <strain evidence="3">CBS 731.68</strain>
    </source>
</reference>
<keyword evidence="2" id="KW-0812">Transmembrane</keyword>
<keyword evidence="2" id="KW-1133">Transmembrane helix</keyword>
<name>A0AAN6U846_9PEZI</name>
<keyword evidence="4" id="KW-1185">Reference proteome</keyword>
<dbReference type="EMBL" id="MU853223">
    <property type="protein sequence ID" value="KAK4128142.1"/>
    <property type="molecule type" value="Genomic_DNA"/>
</dbReference>
<dbReference type="AlphaFoldDB" id="A0AAN6U846"/>
<evidence type="ECO:0000256" key="2">
    <source>
        <dbReference type="SAM" id="Phobius"/>
    </source>
</evidence>
<reference evidence="3" key="1">
    <citation type="journal article" date="2023" name="Mol. Phylogenet. Evol.">
        <title>Genome-scale phylogeny and comparative genomics of the fungal order Sordariales.</title>
        <authorList>
            <person name="Hensen N."/>
            <person name="Bonometti L."/>
            <person name="Westerberg I."/>
            <person name="Brannstrom I.O."/>
            <person name="Guillou S."/>
            <person name="Cros-Aarteil S."/>
            <person name="Calhoun S."/>
            <person name="Haridas S."/>
            <person name="Kuo A."/>
            <person name="Mondo S."/>
            <person name="Pangilinan J."/>
            <person name="Riley R."/>
            <person name="LaButti K."/>
            <person name="Andreopoulos B."/>
            <person name="Lipzen A."/>
            <person name="Chen C."/>
            <person name="Yan M."/>
            <person name="Daum C."/>
            <person name="Ng V."/>
            <person name="Clum A."/>
            <person name="Steindorff A."/>
            <person name="Ohm R.A."/>
            <person name="Martin F."/>
            <person name="Silar P."/>
            <person name="Natvig D.O."/>
            <person name="Lalanne C."/>
            <person name="Gautier V."/>
            <person name="Ament-Velasquez S.L."/>
            <person name="Kruys A."/>
            <person name="Hutchinson M.I."/>
            <person name="Powell A.J."/>
            <person name="Barry K."/>
            <person name="Miller A.N."/>
            <person name="Grigoriev I.V."/>
            <person name="Debuchy R."/>
            <person name="Gladieux P."/>
            <person name="Hiltunen Thoren M."/>
            <person name="Johannesson H."/>
        </authorList>
    </citation>
    <scope>NUCLEOTIDE SEQUENCE</scope>
    <source>
        <strain evidence="3">CBS 731.68</strain>
    </source>
</reference>
<sequence length="100" mass="11435">MRTVAAGRSGRCVLLGNVDTCFVQLILFWAQTMPALGDRRSTVGSLRRIIRPGPGVLLKRRTTEQQRQTSKGRHMWLPERSGHNWIRRNQQISASPIRRS</sequence>
<dbReference type="Proteomes" id="UP001302602">
    <property type="component" value="Unassembled WGS sequence"/>
</dbReference>
<dbReference type="GeneID" id="87824648"/>
<evidence type="ECO:0000313" key="3">
    <source>
        <dbReference type="EMBL" id="KAK4128142.1"/>
    </source>
</evidence>
<evidence type="ECO:0000256" key="1">
    <source>
        <dbReference type="SAM" id="MobiDB-lite"/>
    </source>
</evidence>
<comment type="caution">
    <text evidence="3">The sequence shown here is derived from an EMBL/GenBank/DDBJ whole genome shotgun (WGS) entry which is preliminary data.</text>
</comment>
<feature type="region of interest" description="Disordered" evidence="1">
    <location>
        <begin position="61"/>
        <end position="80"/>
    </location>
</feature>
<dbReference type="RefSeq" id="XP_062651913.1">
    <property type="nucleotide sequence ID" value="XM_062787878.1"/>
</dbReference>
<feature type="transmembrane region" description="Helical" evidence="2">
    <location>
        <begin position="12"/>
        <end position="30"/>
    </location>
</feature>
<accession>A0AAN6U846</accession>
<protein>
    <submittedName>
        <fullName evidence="3">Uncharacterized protein</fullName>
    </submittedName>
</protein>